<protein>
    <submittedName>
        <fullName evidence="1">Uncharacterized protein</fullName>
    </submittedName>
</protein>
<dbReference type="HOGENOM" id="CLU_1166865_0_0_1"/>
<dbReference type="EMBL" id="GL732524">
    <property type="protein sequence ID" value="EFX89396.1"/>
    <property type="molecule type" value="Genomic_DNA"/>
</dbReference>
<proteinExistence type="predicted"/>
<name>E9FTN7_DAPPU</name>
<keyword evidence="2" id="KW-1185">Reference proteome</keyword>
<evidence type="ECO:0000313" key="1">
    <source>
        <dbReference type="EMBL" id="EFX89396.1"/>
    </source>
</evidence>
<organism evidence="1 2">
    <name type="scientific">Daphnia pulex</name>
    <name type="common">Water flea</name>
    <dbReference type="NCBI Taxonomy" id="6669"/>
    <lineage>
        <taxon>Eukaryota</taxon>
        <taxon>Metazoa</taxon>
        <taxon>Ecdysozoa</taxon>
        <taxon>Arthropoda</taxon>
        <taxon>Crustacea</taxon>
        <taxon>Branchiopoda</taxon>
        <taxon>Diplostraca</taxon>
        <taxon>Cladocera</taxon>
        <taxon>Anomopoda</taxon>
        <taxon>Daphniidae</taxon>
        <taxon>Daphnia</taxon>
    </lineage>
</organism>
<reference evidence="1 2" key="1">
    <citation type="journal article" date="2011" name="Science">
        <title>The ecoresponsive genome of Daphnia pulex.</title>
        <authorList>
            <person name="Colbourne J.K."/>
            <person name="Pfrender M.E."/>
            <person name="Gilbert D."/>
            <person name="Thomas W.K."/>
            <person name="Tucker A."/>
            <person name="Oakley T.H."/>
            <person name="Tokishita S."/>
            <person name="Aerts A."/>
            <person name="Arnold G.J."/>
            <person name="Basu M.K."/>
            <person name="Bauer D.J."/>
            <person name="Caceres C.E."/>
            <person name="Carmel L."/>
            <person name="Casola C."/>
            <person name="Choi J.H."/>
            <person name="Detter J.C."/>
            <person name="Dong Q."/>
            <person name="Dusheyko S."/>
            <person name="Eads B.D."/>
            <person name="Frohlich T."/>
            <person name="Geiler-Samerotte K.A."/>
            <person name="Gerlach D."/>
            <person name="Hatcher P."/>
            <person name="Jogdeo S."/>
            <person name="Krijgsveld J."/>
            <person name="Kriventseva E.V."/>
            <person name="Kultz D."/>
            <person name="Laforsch C."/>
            <person name="Lindquist E."/>
            <person name="Lopez J."/>
            <person name="Manak J.R."/>
            <person name="Muller J."/>
            <person name="Pangilinan J."/>
            <person name="Patwardhan R.P."/>
            <person name="Pitluck S."/>
            <person name="Pritham E.J."/>
            <person name="Rechtsteiner A."/>
            <person name="Rho M."/>
            <person name="Rogozin I.B."/>
            <person name="Sakarya O."/>
            <person name="Salamov A."/>
            <person name="Schaack S."/>
            <person name="Shapiro H."/>
            <person name="Shiga Y."/>
            <person name="Skalitzky C."/>
            <person name="Smith Z."/>
            <person name="Souvorov A."/>
            <person name="Sung W."/>
            <person name="Tang Z."/>
            <person name="Tsuchiya D."/>
            <person name="Tu H."/>
            <person name="Vos H."/>
            <person name="Wang M."/>
            <person name="Wolf Y.I."/>
            <person name="Yamagata H."/>
            <person name="Yamada T."/>
            <person name="Ye Y."/>
            <person name="Shaw J.R."/>
            <person name="Andrews J."/>
            <person name="Crease T.J."/>
            <person name="Tang H."/>
            <person name="Lucas S.M."/>
            <person name="Robertson H.M."/>
            <person name="Bork P."/>
            <person name="Koonin E.V."/>
            <person name="Zdobnov E.M."/>
            <person name="Grigoriev I.V."/>
            <person name="Lynch M."/>
            <person name="Boore J.L."/>
        </authorList>
    </citation>
    <scope>NUCLEOTIDE SEQUENCE [LARGE SCALE GENOMIC DNA]</scope>
</reference>
<accession>E9FTN7</accession>
<dbReference type="KEGG" id="dpx:DAPPUDRAFT_233272"/>
<gene>
    <name evidence="1" type="ORF">DAPPUDRAFT_233272</name>
</gene>
<dbReference type="Proteomes" id="UP000000305">
    <property type="component" value="Unassembled WGS sequence"/>
</dbReference>
<dbReference type="AlphaFoldDB" id="E9FTN7"/>
<evidence type="ECO:0000313" key="2">
    <source>
        <dbReference type="Proteomes" id="UP000000305"/>
    </source>
</evidence>
<dbReference type="InParanoid" id="E9FTN7"/>
<sequence>MARTNTGRCWTFLLTSAPEVQLMVASSTPAGTPVFRFHAVRSPTDRDDDLSVFFFLASAESAASSSGAGGSSAKRSLFVLDSLTGILAVAADVNLQDRVTRNKEPDVSSMSPTDQQLCNAIRNDMCDLGITIYYSRTDMKPKPPSESFVDFPKKPFGPAAQYERPDSLKEIELQIPSCTDWCFGPNRSGSATVSTMLRVFENRPKGTDLIDLSYRSANFKQFCPDLRMSYSLHQFKAL</sequence>